<keyword evidence="8 11" id="KW-0472">Membrane</keyword>
<evidence type="ECO:0000256" key="2">
    <source>
        <dbReference type="ARBA" id="ARBA00022448"/>
    </source>
</evidence>
<evidence type="ECO:0000313" key="13">
    <source>
        <dbReference type="EMBL" id="CAB3267271.1"/>
    </source>
</evidence>
<dbReference type="GO" id="GO:1902495">
    <property type="term" value="C:transmembrane transporter complex"/>
    <property type="evidence" value="ECO:0007669"/>
    <property type="project" value="TreeGrafter"/>
</dbReference>
<keyword evidence="10" id="KW-0175">Coiled coil</keyword>
<keyword evidence="3 11" id="KW-0812">Transmembrane</keyword>
<feature type="transmembrane region" description="Helical" evidence="11">
    <location>
        <begin position="67"/>
        <end position="87"/>
    </location>
</feature>
<evidence type="ECO:0000256" key="8">
    <source>
        <dbReference type="ARBA" id="ARBA00023136"/>
    </source>
</evidence>
<organism evidence="13">
    <name type="scientific">Phallusia mammillata</name>
    <dbReference type="NCBI Taxonomy" id="59560"/>
    <lineage>
        <taxon>Eukaryota</taxon>
        <taxon>Metazoa</taxon>
        <taxon>Chordata</taxon>
        <taxon>Tunicata</taxon>
        <taxon>Ascidiacea</taxon>
        <taxon>Phlebobranchia</taxon>
        <taxon>Ascidiidae</taxon>
        <taxon>Phallusia</taxon>
    </lineage>
</organism>
<name>A0A6F9DVS0_9ASCI</name>
<evidence type="ECO:0000256" key="7">
    <source>
        <dbReference type="ARBA" id="ARBA00023065"/>
    </source>
</evidence>
<dbReference type="InterPro" id="IPR005821">
    <property type="entry name" value="Ion_trans_dom"/>
</dbReference>
<keyword evidence="7" id="KW-0406">Ion transport</keyword>
<comment type="subcellular location">
    <subcellularLocation>
        <location evidence="1">Membrane</location>
        <topology evidence="1">Multi-pass membrane protein</topology>
    </subcellularLocation>
</comment>
<evidence type="ECO:0000256" key="9">
    <source>
        <dbReference type="ARBA" id="ARBA00023303"/>
    </source>
</evidence>
<feature type="transmembrane region" description="Helical" evidence="11">
    <location>
        <begin position="29"/>
        <end position="47"/>
    </location>
</feature>
<keyword evidence="2" id="KW-0813">Transport</keyword>
<dbReference type="InterPro" id="IPR052076">
    <property type="entry name" value="TRP_cation_channel"/>
</dbReference>
<evidence type="ECO:0000256" key="5">
    <source>
        <dbReference type="ARBA" id="ARBA00022989"/>
    </source>
</evidence>
<dbReference type="Gene3D" id="1.10.287.70">
    <property type="match status" value="1"/>
</dbReference>
<keyword evidence="4" id="KW-0677">Repeat</keyword>
<dbReference type="PANTHER" id="PTHR47143">
    <property type="entry name" value="TRANSIENT RECEPTOR POTENTIAL CATION CHANNEL PROTEIN PAINLESS"/>
    <property type="match status" value="1"/>
</dbReference>
<evidence type="ECO:0000256" key="1">
    <source>
        <dbReference type="ARBA" id="ARBA00004141"/>
    </source>
</evidence>
<protein>
    <submittedName>
        <fullName evidence="13">Transient receptor potential cation channel subfamily A member 1 homolog</fullName>
    </submittedName>
</protein>
<dbReference type="PANTHER" id="PTHR47143:SF3">
    <property type="entry name" value="PWWP DOMAIN-CONTAINING PROTEIN"/>
    <property type="match status" value="1"/>
</dbReference>
<dbReference type="EMBL" id="LR791409">
    <property type="protein sequence ID" value="CAB3267271.1"/>
    <property type="molecule type" value="mRNA"/>
</dbReference>
<feature type="transmembrane region" description="Helical" evidence="11">
    <location>
        <begin position="187"/>
        <end position="210"/>
    </location>
</feature>
<evidence type="ECO:0000259" key="12">
    <source>
        <dbReference type="Pfam" id="PF00520"/>
    </source>
</evidence>
<feature type="domain" description="Ion transport" evidence="12">
    <location>
        <begin position="22"/>
        <end position="220"/>
    </location>
</feature>
<keyword evidence="9" id="KW-0407">Ion channel</keyword>
<reference evidence="13" key="1">
    <citation type="submission" date="2020-04" db="EMBL/GenBank/DDBJ databases">
        <authorList>
            <person name="Neveu A P."/>
        </authorList>
    </citation>
    <scope>NUCLEOTIDE SEQUENCE</scope>
    <source>
        <tissue evidence="13">Whole embryo</tissue>
    </source>
</reference>
<sequence>MGIFNSYMLTMPPPYSIVFSGRTCKRSSYFLSFTNLLEILLYVLAILTVYSDTNSSGANYFGVRENWQWQVGAVSILLSWLVLVMFVQSLPRFGIFVIMFNDVLRTFMKFFVVFVLFIFGFALSFYCLLQNQYAFREWWIAVIKTSIMMMGEIQFDEIFLSEVDAVETGADNHTITVSTVNYRAVSYILFILFIIVMSIIIMNLLVGLAVDDIKSVQENAELESLAMQVKLTLEVEYTLPRVIRRKVMRRNKTFLKNLTDEHSSFMQWLTSAKNPNFLSITQYSDHEKTKLQEMEAKLEELQKQMEFLKSDLKDRTKSIESVAKAIATKLNVPYSSN</sequence>
<evidence type="ECO:0000256" key="11">
    <source>
        <dbReference type="SAM" id="Phobius"/>
    </source>
</evidence>
<feature type="coiled-coil region" evidence="10">
    <location>
        <begin position="284"/>
        <end position="318"/>
    </location>
</feature>
<evidence type="ECO:0000256" key="4">
    <source>
        <dbReference type="ARBA" id="ARBA00022737"/>
    </source>
</evidence>
<gene>
    <name evidence="13" type="primary">Trpa1-001</name>
</gene>
<evidence type="ECO:0000256" key="6">
    <source>
        <dbReference type="ARBA" id="ARBA00023043"/>
    </source>
</evidence>
<proteinExistence type="evidence at transcript level"/>
<keyword evidence="6" id="KW-0040">ANK repeat</keyword>
<evidence type="ECO:0000256" key="10">
    <source>
        <dbReference type="SAM" id="Coils"/>
    </source>
</evidence>
<feature type="transmembrane region" description="Helical" evidence="11">
    <location>
        <begin position="107"/>
        <end position="129"/>
    </location>
</feature>
<keyword evidence="13" id="KW-0675">Receptor</keyword>
<dbReference type="AlphaFoldDB" id="A0A6F9DVS0"/>
<dbReference type="Pfam" id="PF00520">
    <property type="entry name" value="Ion_trans"/>
    <property type="match status" value="1"/>
</dbReference>
<accession>A0A6F9DVS0</accession>
<evidence type="ECO:0000256" key="3">
    <source>
        <dbReference type="ARBA" id="ARBA00022692"/>
    </source>
</evidence>
<dbReference type="GO" id="GO:0005216">
    <property type="term" value="F:monoatomic ion channel activity"/>
    <property type="evidence" value="ECO:0007669"/>
    <property type="project" value="InterPro"/>
</dbReference>
<keyword evidence="5 11" id="KW-1133">Transmembrane helix</keyword>